<accession>A0A2L1IWE5</accession>
<keyword evidence="1" id="KW-0472">Membrane</keyword>
<gene>
    <name evidence="2" type="ORF">SEA_BING_72</name>
</gene>
<evidence type="ECO:0000313" key="3">
    <source>
        <dbReference type="Proteomes" id="UP000241360"/>
    </source>
</evidence>
<feature type="transmembrane region" description="Helical" evidence="1">
    <location>
        <begin position="6"/>
        <end position="27"/>
    </location>
</feature>
<keyword evidence="1" id="KW-1133">Transmembrane helix</keyword>
<name>A0A2L1IWE5_9CAUD</name>
<evidence type="ECO:0000256" key="1">
    <source>
        <dbReference type="SAM" id="Phobius"/>
    </source>
</evidence>
<proteinExistence type="predicted"/>
<keyword evidence="3" id="KW-1185">Reference proteome</keyword>
<dbReference type="EMBL" id="MG757154">
    <property type="protein sequence ID" value="AVD99494.1"/>
    <property type="molecule type" value="Genomic_DNA"/>
</dbReference>
<evidence type="ECO:0000313" key="2">
    <source>
        <dbReference type="EMBL" id="AVD99494.1"/>
    </source>
</evidence>
<dbReference type="Proteomes" id="UP000241360">
    <property type="component" value="Segment"/>
</dbReference>
<organism evidence="2 3">
    <name type="scientific">Streptomyces phage Bing</name>
    <dbReference type="NCBI Taxonomy" id="2079427"/>
    <lineage>
        <taxon>Viruses</taxon>
        <taxon>Duplodnaviria</taxon>
        <taxon>Heunggongvirae</taxon>
        <taxon>Uroviricota</taxon>
        <taxon>Caudoviricetes</taxon>
        <taxon>Bingvirus</taxon>
        <taxon>Bingvirus bing</taxon>
    </lineage>
</organism>
<protein>
    <submittedName>
        <fullName evidence="2">Uncharacterized protein</fullName>
    </submittedName>
</protein>
<keyword evidence="1" id="KW-0812">Transmembrane</keyword>
<reference evidence="3" key="1">
    <citation type="submission" date="2018-01" db="EMBL/GenBank/DDBJ databases">
        <authorList>
            <person name="Wardenburg K.E."/>
            <person name="Rana S."/>
            <person name="Felix E."/>
            <person name="Puentes R.J."/>
            <person name="Shaffer C.D."/>
            <person name="Weston-Hafer K.A."/>
            <person name="Russell D.A."/>
            <person name="Pope W.H."/>
            <person name="Jacobs-Sera D."/>
            <person name="Hendrix R.W."/>
            <person name="Hatfull G.F."/>
        </authorList>
    </citation>
    <scope>NUCLEOTIDE SEQUENCE [LARGE SCALE GENOMIC DNA]</scope>
</reference>
<sequence>MQSWWDVIFIIGVSVFIVVAAVAIDALRDYVEQKNAERIKRKEEKEKFDAWALRMLTIAGLHKNAHAIYRREQGSHRRVRV</sequence>